<comment type="subcellular location">
    <subcellularLocation>
        <location evidence="1 8">Cell membrane</location>
        <topology evidence="1 8">Multi-pass membrane protein</topology>
    </subcellularLocation>
</comment>
<dbReference type="EMBL" id="SDPP02000004">
    <property type="protein sequence ID" value="KAA1374978.1"/>
    <property type="molecule type" value="Genomic_DNA"/>
</dbReference>
<dbReference type="InterPro" id="IPR002781">
    <property type="entry name" value="TM_pro_TauE-like"/>
</dbReference>
<gene>
    <name evidence="9" type="ORF">ESP62_016345</name>
</gene>
<evidence type="ECO:0000256" key="4">
    <source>
        <dbReference type="ARBA" id="ARBA00022475"/>
    </source>
</evidence>
<keyword evidence="6 8" id="KW-1133">Transmembrane helix</keyword>
<keyword evidence="3" id="KW-0813">Transport</keyword>
<feature type="transmembrane region" description="Helical" evidence="8">
    <location>
        <begin position="125"/>
        <end position="141"/>
    </location>
</feature>
<keyword evidence="5 8" id="KW-0812">Transmembrane</keyword>
<feature type="transmembrane region" description="Helical" evidence="8">
    <location>
        <begin position="171"/>
        <end position="188"/>
    </location>
</feature>
<evidence type="ECO:0000313" key="10">
    <source>
        <dbReference type="Proteomes" id="UP001515100"/>
    </source>
</evidence>
<feature type="transmembrane region" description="Helical" evidence="8">
    <location>
        <begin position="222"/>
        <end position="240"/>
    </location>
</feature>
<evidence type="ECO:0000313" key="9">
    <source>
        <dbReference type="EMBL" id="KAA1374978.1"/>
    </source>
</evidence>
<dbReference type="Pfam" id="PF01925">
    <property type="entry name" value="TauE"/>
    <property type="match status" value="1"/>
</dbReference>
<dbReference type="PANTHER" id="PTHR30269:SF0">
    <property type="entry name" value="MEMBRANE TRANSPORTER PROTEIN YFCA-RELATED"/>
    <property type="match status" value="1"/>
</dbReference>
<evidence type="ECO:0000256" key="7">
    <source>
        <dbReference type="ARBA" id="ARBA00023136"/>
    </source>
</evidence>
<dbReference type="Proteomes" id="UP001515100">
    <property type="component" value="Unassembled WGS sequence"/>
</dbReference>
<feature type="transmembrane region" description="Helical" evidence="8">
    <location>
        <begin position="56"/>
        <end position="77"/>
    </location>
</feature>
<keyword evidence="10" id="KW-1185">Reference proteome</keyword>
<protein>
    <recommendedName>
        <fullName evidence="8">Probable membrane transporter protein</fullName>
    </recommendedName>
</protein>
<proteinExistence type="inferred from homology"/>
<reference evidence="9" key="1">
    <citation type="submission" date="2019-09" db="EMBL/GenBank/DDBJ databases">
        <authorList>
            <person name="Li J."/>
        </authorList>
    </citation>
    <scope>NUCLEOTIDE SEQUENCE [LARGE SCALE GENOMIC DNA]</scope>
    <source>
        <strain evidence="9">NRBC 14897</strain>
    </source>
</reference>
<organism evidence="9 10">
    <name type="scientific">Aeromicrobium fastidiosum</name>
    <dbReference type="NCBI Taxonomy" id="52699"/>
    <lineage>
        <taxon>Bacteria</taxon>
        <taxon>Bacillati</taxon>
        <taxon>Actinomycetota</taxon>
        <taxon>Actinomycetes</taxon>
        <taxon>Propionibacteriales</taxon>
        <taxon>Nocardioidaceae</taxon>
        <taxon>Aeromicrobium</taxon>
    </lineage>
</organism>
<dbReference type="InterPro" id="IPR052017">
    <property type="entry name" value="TSUP"/>
</dbReference>
<keyword evidence="7 8" id="KW-0472">Membrane</keyword>
<evidence type="ECO:0000256" key="6">
    <source>
        <dbReference type="ARBA" id="ARBA00022989"/>
    </source>
</evidence>
<feature type="transmembrane region" description="Helical" evidence="8">
    <location>
        <begin position="194"/>
        <end position="210"/>
    </location>
</feature>
<evidence type="ECO:0000256" key="5">
    <source>
        <dbReference type="ARBA" id="ARBA00022692"/>
    </source>
</evidence>
<dbReference type="GO" id="GO:0005886">
    <property type="term" value="C:plasma membrane"/>
    <property type="evidence" value="ECO:0007669"/>
    <property type="project" value="UniProtKB-SubCell"/>
</dbReference>
<name>A0A641AJS8_9ACTN</name>
<evidence type="ECO:0000256" key="2">
    <source>
        <dbReference type="ARBA" id="ARBA00009142"/>
    </source>
</evidence>
<evidence type="ECO:0000256" key="3">
    <source>
        <dbReference type="ARBA" id="ARBA00022448"/>
    </source>
</evidence>
<feature type="transmembrane region" description="Helical" evidence="8">
    <location>
        <begin position="83"/>
        <end position="104"/>
    </location>
</feature>
<dbReference type="OrthoDB" id="3782574at2"/>
<evidence type="ECO:0000256" key="1">
    <source>
        <dbReference type="ARBA" id="ARBA00004651"/>
    </source>
</evidence>
<comment type="similarity">
    <text evidence="2 8">Belongs to the 4-toluene sulfonate uptake permease (TSUP) (TC 2.A.102) family.</text>
</comment>
<dbReference type="PANTHER" id="PTHR30269">
    <property type="entry name" value="TRANSMEMBRANE PROTEIN YFCA"/>
    <property type="match status" value="1"/>
</dbReference>
<accession>A0A641AJS8</accession>
<sequence length="242" mass="24748">MINTVVGSGTLVTFPVLLLFGYPPLTANVSNNIGLLAGSASGIYGYRAEARQHLGLVVRLLPASVAGGLVGALLLLVLPAEAFGAIVPVLIAIGLLMVVVGPTLQRRTAARRGADADAVASARPRVSLVLLVFALGVYGGYFGAAQGILLVGLFGVMLTIGMQGINALKNVLAGAVNGVAAIVFVLVAREHIDWKVVGLIAGGSLIGGYLGARIGRRLPPNALRAVILVVGTLALVRIVFFD</sequence>
<keyword evidence="4 8" id="KW-1003">Cell membrane</keyword>
<evidence type="ECO:0000256" key="8">
    <source>
        <dbReference type="RuleBase" id="RU363041"/>
    </source>
</evidence>
<dbReference type="AlphaFoldDB" id="A0A641AJS8"/>
<comment type="caution">
    <text evidence="9">The sequence shown here is derived from an EMBL/GenBank/DDBJ whole genome shotgun (WGS) entry which is preliminary data.</text>
</comment>